<comment type="caution">
    <text evidence="3">The sequence shown here is derived from an EMBL/GenBank/DDBJ whole genome shotgun (WGS) entry which is preliminary data.</text>
</comment>
<evidence type="ECO:0000313" key="4">
    <source>
        <dbReference type="Proteomes" id="UP000708208"/>
    </source>
</evidence>
<dbReference type="InterPro" id="IPR002126">
    <property type="entry name" value="Cadherin-like_dom"/>
</dbReference>
<reference evidence="3" key="1">
    <citation type="submission" date="2021-06" db="EMBL/GenBank/DDBJ databases">
        <authorList>
            <person name="Hodson N. C."/>
            <person name="Mongue J. A."/>
            <person name="Jaron S. K."/>
        </authorList>
    </citation>
    <scope>NUCLEOTIDE SEQUENCE</scope>
</reference>
<sequence length="184" mass="20319">PVFLTPSEDFLSEVEEELAASVAMGKIEIQDIDAGENGTITVEILEITCERNGEESVVDEPFRIREGQGQIGNTLTVQLESTDDFDFTYAYGLYSIKFRATDNGEESKSIEKIYKIKINDINNNYPVMDDTYDDESFSLISGAGVGPIEIADGSPLPLFNATDDDEPDNPNSILVYQIQESSEP</sequence>
<protein>
    <recommendedName>
        <fullName evidence="2">Cadherin domain-containing protein</fullName>
    </recommendedName>
</protein>
<accession>A0A8J2JYZ9</accession>
<organism evidence="3 4">
    <name type="scientific">Allacma fusca</name>
    <dbReference type="NCBI Taxonomy" id="39272"/>
    <lineage>
        <taxon>Eukaryota</taxon>
        <taxon>Metazoa</taxon>
        <taxon>Ecdysozoa</taxon>
        <taxon>Arthropoda</taxon>
        <taxon>Hexapoda</taxon>
        <taxon>Collembola</taxon>
        <taxon>Symphypleona</taxon>
        <taxon>Sminthuridae</taxon>
        <taxon>Allacma</taxon>
    </lineage>
</organism>
<evidence type="ECO:0000313" key="3">
    <source>
        <dbReference type="EMBL" id="CAG7729540.1"/>
    </source>
</evidence>
<proteinExistence type="predicted"/>
<dbReference type="Proteomes" id="UP000708208">
    <property type="component" value="Unassembled WGS sequence"/>
</dbReference>
<keyword evidence="1" id="KW-0106">Calcium</keyword>
<dbReference type="GO" id="GO:0016020">
    <property type="term" value="C:membrane"/>
    <property type="evidence" value="ECO:0007669"/>
    <property type="project" value="InterPro"/>
</dbReference>
<dbReference type="AlphaFoldDB" id="A0A8J2JYZ9"/>
<dbReference type="PROSITE" id="PS50268">
    <property type="entry name" value="CADHERIN_2"/>
    <property type="match status" value="1"/>
</dbReference>
<feature type="domain" description="Cadherin" evidence="2">
    <location>
        <begin position="6"/>
        <end position="128"/>
    </location>
</feature>
<gene>
    <name evidence="3" type="ORF">AFUS01_LOCUS18243</name>
</gene>
<dbReference type="CDD" id="cd11304">
    <property type="entry name" value="Cadherin_repeat"/>
    <property type="match status" value="1"/>
</dbReference>
<keyword evidence="4" id="KW-1185">Reference proteome</keyword>
<dbReference type="EMBL" id="CAJVCH010180099">
    <property type="protein sequence ID" value="CAG7729540.1"/>
    <property type="molecule type" value="Genomic_DNA"/>
</dbReference>
<feature type="non-terminal residue" evidence="3">
    <location>
        <position position="1"/>
    </location>
</feature>
<dbReference type="GO" id="GO:0007156">
    <property type="term" value="P:homophilic cell adhesion via plasma membrane adhesion molecules"/>
    <property type="evidence" value="ECO:0007669"/>
    <property type="project" value="InterPro"/>
</dbReference>
<evidence type="ECO:0000259" key="2">
    <source>
        <dbReference type="PROSITE" id="PS50268"/>
    </source>
</evidence>
<evidence type="ECO:0000256" key="1">
    <source>
        <dbReference type="PROSITE-ProRule" id="PRU00043"/>
    </source>
</evidence>
<feature type="non-terminal residue" evidence="3">
    <location>
        <position position="184"/>
    </location>
</feature>
<dbReference type="SMART" id="SM00112">
    <property type="entry name" value="CA"/>
    <property type="match status" value="1"/>
</dbReference>
<name>A0A8J2JYZ9_9HEXA</name>
<dbReference type="GO" id="GO:0005509">
    <property type="term" value="F:calcium ion binding"/>
    <property type="evidence" value="ECO:0007669"/>
    <property type="project" value="UniProtKB-UniRule"/>
</dbReference>